<dbReference type="InterPro" id="IPR043128">
    <property type="entry name" value="Rev_trsase/Diguanyl_cyclase"/>
</dbReference>
<dbReference type="InterPro" id="IPR000477">
    <property type="entry name" value="RT_dom"/>
</dbReference>
<evidence type="ECO:0000313" key="5">
    <source>
        <dbReference type="EMBL" id="KAL0161985.1"/>
    </source>
</evidence>
<protein>
    <recommendedName>
        <fullName evidence="2">ribonuclease H</fullName>
        <ecNumber evidence="2">3.1.26.4</ecNumber>
    </recommendedName>
</protein>
<dbReference type="Gene3D" id="3.30.70.270">
    <property type="match status" value="1"/>
</dbReference>
<evidence type="ECO:0000259" key="4">
    <source>
        <dbReference type="PROSITE" id="PS50878"/>
    </source>
</evidence>
<feature type="compositionally biased region" description="Polar residues" evidence="3">
    <location>
        <begin position="268"/>
        <end position="279"/>
    </location>
</feature>
<dbReference type="Proteomes" id="UP001529510">
    <property type="component" value="Unassembled WGS sequence"/>
</dbReference>
<feature type="region of interest" description="Disordered" evidence="3">
    <location>
        <begin position="298"/>
        <end position="323"/>
    </location>
</feature>
<keyword evidence="6" id="KW-1185">Reference proteome</keyword>
<dbReference type="PANTHER" id="PTHR33050:SF7">
    <property type="entry name" value="RIBONUCLEASE H"/>
    <property type="match status" value="1"/>
</dbReference>
<accession>A0ABD0NKR7</accession>
<feature type="region of interest" description="Disordered" evidence="3">
    <location>
        <begin position="256"/>
        <end position="281"/>
    </location>
</feature>
<dbReference type="GO" id="GO:0004523">
    <property type="term" value="F:RNA-DNA hybrid ribonuclease activity"/>
    <property type="evidence" value="ECO:0007669"/>
    <property type="project" value="UniProtKB-EC"/>
</dbReference>
<evidence type="ECO:0000256" key="3">
    <source>
        <dbReference type="SAM" id="MobiDB-lite"/>
    </source>
</evidence>
<comment type="similarity">
    <text evidence="1">Belongs to the beta type-B retroviral polymerase family. HERV class-II K(HML-2) pol subfamily.</text>
</comment>
<sequence length="393" mass="43626">QPFRMLMLKQILSQVRPGDWFCLLDLKHAYFPIQIAPHHRRFLRSAFEGVAYQYTFLPFGISLARRTFTKCMDAALSPLRQKGIRILNYLNNWLNLAQSEDELLSHRSFLLSHLDCMGLRINFAKSALSPSQQILFLGTVLDLTLMRALVMPEHALAIQQLTASFKVGAPRPLKAFQKMLGLMGLLRMRPFQHWLKPRVPSLAWCHGCLQVKVDQACVAALAPWRVSARSASLFLPNLFLEVQGCVGPRVAQPPPLCFSPSHPDPTGHQASQGSETQGAVSGPLLREPTLVRRTISAALSSNVAHPPETGPPLSGKQNNMAPSARVVGSTPVASRWEPANSTSLHAHGTGRCHSTCHCYMRVVLHVTVKCAWHWTQHGHAHMAFDTSPLHAHT</sequence>
<dbReference type="PROSITE" id="PS50878">
    <property type="entry name" value="RT_POL"/>
    <property type="match status" value="1"/>
</dbReference>
<reference evidence="5 6" key="1">
    <citation type="submission" date="2024-05" db="EMBL/GenBank/DDBJ databases">
        <title>Genome sequencing and assembly of Indian major carp, Cirrhinus mrigala (Hamilton, 1822).</title>
        <authorList>
            <person name="Mohindra V."/>
            <person name="Chowdhury L.M."/>
            <person name="Lal K."/>
            <person name="Jena J.K."/>
        </authorList>
    </citation>
    <scope>NUCLEOTIDE SEQUENCE [LARGE SCALE GENOMIC DNA]</scope>
    <source>
        <strain evidence="5">CM1030</strain>
        <tissue evidence="5">Blood</tissue>
    </source>
</reference>
<feature type="domain" description="Reverse transcriptase" evidence="4">
    <location>
        <begin position="1"/>
        <end position="141"/>
    </location>
</feature>
<dbReference type="PANTHER" id="PTHR33050">
    <property type="entry name" value="REVERSE TRANSCRIPTASE DOMAIN-CONTAINING PROTEIN"/>
    <property type="match status" value="1"/>
</dbReference>
<dbReference type="InterPro" id="IPR052055">
    <property type="entry name" value="Hepadnavirus_pol/RT"/>
</dbReference>
<proteinExistence type="inferred from homology"/>
<dbReference type="SUPFAM" id="SSF56672">
    <property type="entry name" value="DNA/RNA polymerases"/>
    <property type="match status" value="1"/>
</dbReference>
<dbReference type="Pfam" id="PF00078">
    <property type="entry name" value="RVT_1"/>
    <property type="match status" value="1"/>
</dbReference>
<evidence type="ECO:0000256" key="2">
    <source>
        <dbReference type="ARBA" id="ARBA00012180"/>
    </source>
</evidence>
<dbReference type="EC" id="3.1.26.4" evidence="2"/>
<comment type="caution">
    <text evidence="5">The sequence shown here is derived from an EMBL/GenBank/DDBJ whole genome shotgun (WGS) entry which is preliminary data.</text>
</comment>
<dbReference type="EMBL" id="JAMKFB020000021">
    <property type="protein sequence ID" value="KAL0161985.1"/>
    <property type="molecule type" value="Genomic_DNA"/>
</dbReference>
<gene>
    <name evidence="5" type="ORF">M9458_041381</name>
</gene>
<evidence type="ECO:0000256" key="1">
    <source>
        <dbReference type="ARBA" id="ARBA00010879"/>
    </source>
</evidence>
<organism evidence="5 6">
    <name type="scientific">Cirrhinus mrigala</name>
    <name type="common">Mrigala</name>
    <dbReference type="NCBI Taxonomy" id="683832"/>
    <lineage>
        <taxon>Eukaryota</taxon>
        <taxon>Metazoa</taxon>
        <taxon>Chordata</taxon>
        <taxon>Craniata</taxon>
        <taxon>Vertebrata</taxon>
        <taxon>Euteleostomi</taxon>
        <taxon>Actinopterygii</taxon>
        <taxon>Neopterygii</taxon>
        <taxon>Teleostei</taxon>
        <taxon>Ostariophysi</taxon>
        <taxon>Cypriniformes</taxon>
        <taxon>Cyprinidae</taxon>
        <taxon>Labeoninae</taxon>
        <taxon>Labeonini</taxon>
        <taxon>Cirrhinus</taxon>
    </lineage>
</organism>
<dbReference type="InterPro" id="IPR043502">
    <property type="entry name" value="DNA/RNA_pol_sf"/>
</dbReference>
<dbReference type="CDD" id="cd03714">
    <property type="entry name" value="RT_DIRS1"/>
    <property type="match status" value="1"/>
</dbReference>
<dbReference type="Gene3D" id="3.10.10.10">
    <property type="entry name" value="HIV Type 1 Reverse Transcriptase, subunit A, domain 1"/>
    <property type="match status" value="1"/>
</dbReference>
<name>A0ABD0NKR7_CIRMR</name>
<dbReference type="AlphaFoldDB" id="A0ABD0NKR7"/>
<feature type="non-terminal residue" evidence="5">
    <location>
        <position position="1"/>
    </location>
</feature>
<evidence type="ECO:0000313" key="6">
    <source>
        <dbReference type="Proteomes" id="UP001529510"/>
    </source>
</evidence>
<feature type="non-terminal residue" evidence="5">
    <location>
        <position position="393"/>
    </location>
</feature>